<dbReference type="InterPro" id="IPR023346">
    <property type="entry name" value="Lysozyme-like_dom_sf"/>
</dbReference>
<dbReference type="RefSeq" id="WP_071029594.1">
    <property type="nucleotide sequence ID" value="NZ_MLQM01000220.1"/>
</dbReference>
<gene>
    <name evidence="1" type="ORF">BKN37_24610</name>
</gene>
<accession>A0A1S1N0X2</accession>
<evidence type="ECO:0000313" key="1">
    <source>
        <dbReference type="EMBL" id="OHU93099.1"/>
    </source>
</evidence>
<dbReference type="Gene3D" id="1.10.530.10">
    <property type="match status" value="1"/>
</dbReference>
<comment type="caution">
    <text evidence="1">The sequence shown here is derived from an EMBL/GenBank/DDBJ whole genome shotgun (WGS) entry which is preliminary data.</text>
</comment>
<reference evidence="1 2" key="1">
    <citation type="submission" date="2016-10" db="EMBL/GenBank/DDBJ databases">
        <title>Genome sequence of Mycobacterium talmonii.</title>
        <authorList>
            <person name="Greninger A.L."/>
            <person name="Elliott B."/>
            <person name="Vasireddy S."/>
            <person name="Vasireddy R."/>
        </authorList>
    </citation>
    <scope>NUCLEOTIDE SEQUENCE [LARGE SCALE GENOMIC DNA]</scope>
    <source>
        <strain evidence="2">NE-TNMC-100812</strain>
    </source>
</reference>
<dbReference type="AlphaFoldDB" id="A0A1S1N0X2"/>
<sequence>PTRCPRRATRALLDDALADTVPAADTALGRREALRRMTARLRGQRRHIRRSRRRARDLTRRMRRLTYPQRRRAADQHGAAAHAIPLRAVRYARSAPSGTVRNRIAHALDRLGITDPAARRRWLRGYETLIARESGGRALAVASEPATAPGPVQPDGHRLGYARGLTQTLPATFAQYHQPGTSTNIYDPVANICASINYVMQRYGVTADGANLVALVQQADSSRPPKGY</sequence>
<keyword evidence="2" id="KW-1185">Reference proteome</keyword>
<organism evidence="1 2">
    <name type="scientific">Mycobacterium talmoniae</name>
    <dbReference type="NCBI Taxonomy" id="1858794"/>
    <lineage>
        <taxon>Bacteria</taxon>
        <taxon>Bacillati</taxon>
        <taxon>Actinomycetota</taxon>
        <taxon>Actinomycetes</taxon>
        <taxon>Mycobacteriales</taxon>
        <taxon>Mycobacteriaceae</taxon>
        <taxon>Mycobacterium</taxon>
    </lineage>
</organism>
<evidence type="ECO:0000313" key="2">
    <source>
        <dbReference type="Proteomes" id="UP000179734"/>
    </source>
</evidence>
<feature type="non-terminal residue" evidence="1">
    <location>
        <position position="1"/>
    </location>
</feature>
<name>A0A1S1N0X2_9MYCO</name>
<protein>
    <submittedName>
        <fullName evidence="1">Uncharacterized protein</fullName>
    </submittedName>
</protein>
<proteinExistence type="predicted"/>
<dbReference type="Proteomes" id="UP000179734">
    <property type="component" value="Unassembled WGS sequence"/>
</dbReference>
<dbReference type="SUPFAM" id="SSF53955">
    <property type="entry name" value="Lysozyme-like"/>
    <property type="match status" value="1"/>
</dbReference>
<dbReference type="EMBL" id="MLQM01000220">
    <property type="protein sequence ID" value="OHU93099.1"/>
    <property type="molecule type" value="Genomic_DNA"/>
</dbReference>